<dbReference type="CDD" id="cd11386">
    <property type="entry name" value="MCP_signal"/>
    <property type="match status" value="1"/>
</dbReference>
<evidence type="ECO:0000256" key="1">
    <source>
        <dbReference type="ARBA" id="ARBA00004651"/>
    </source>
</evidence>
<keyword evidence="3" id="KW-0488">Methylation</keyword>
<dbReference type="CDD" id="cd18773">
    <property type="entry name" value="PDC1_HK_sensor"/>
    <property type="match status" value="1"/>
</dbReference>
<dbReference type="EMBL" id="JXAK01000004">
    <property type="protein sequence ID" value="KIL42032.1"/>
    <property type="molecule type" value="Genomic_DNA"/>
</dbReference>
<feature type="transmembrane region" description="Helical" evidence="11">
    <location>
        <begin position="282"/>
        <end position="305"/>
    </location>
</feature>
<keyword evidence="7 11" id="KW-0472">Membrane</keyword>
<feature type="domain" description="Methyl-accepting transducer" evidence="12">
    <location>
        <begin position="377"/>
        <end position="613"/>
    </location>
</feature>
<evidence type="ECO:0000256" key="10">
    <source>
        <dbReference type="PROSITE-ProRule" id="PRU00284"/>
    </source>
</evidence>
<dbReference type="PANTHER" id="PTHR32089">
    <property type="entry name" value="METHYL-ACCEPTING CHEMOTAXIS PROTEIN MCPB"/>
    <property type="match status" value="1"/>
</dbReference>
<gene>
    <name evidence="14" type="ORF">SD70_03380</name>
</gene>
<sequence>MAAFFSKLRLAKSKLVLAFVAILLLPSIAIGSISYQSAKSKVDAEMKNAASDSVNTLNETISLMIEAEMNNIDFLSQQIAAESIGTKQGDEDPKVREILDAFKQIHPEVENIAVGTDNGVIMVSPPVQIASDYDPRKTDWYTKANDNQGKVIITDTRISPATGDVVVSIARMVNDNHGVVNLNLSLKALNDMISKVKIGKQGYMVLYDSKRKFLYHPSQKEGGIAVGGDVNGVFASDSGSFDYTNPIDNQPKKLVFTTNPMTGWKLAGTWLVDEVNQEAAPIFHATILVVIISLLAGAIIVFFIVRMIASPLQILKGTAQEISWGDLSQRVEIKSKDEFGELAVIFNLMADSLRAVLVEVSESSSQLAASSEQLSSSAEQTSKATEHIASSIEQMAEGANHQVQTVEDSAQTIQDVSAKIQQIAANAQSVADTAWSAAQKSAEGGRAIQTVEVQMSSINGSVDELAQVIVQLADTSQEIGKITEVITEIAQQTNLLSLNASIEAARAGEHGRGFAVVANEVKKLAEQTSHSAKQIAALIRTICEKIGKAQDSMQTATKEVSLGIEVVHTAGIYFAEIERFVDEVSSQVKDVSTATQQISDGSVQVEQSIEGIAKVAQTTASASGHISAATEEQLASMEEISSSSEALTQMAAELQALVARFKLK</sequence>
<keyword evidence="8 10" id="KW-0807">Transducer</keyword>
<dbReference type="InterPro" id="IPR029151">
    <property type="entry name" value="Sensor-like_sf"/>
</dbReference>
<keyword evidence="15" id="KW-1185">Reference proteome</keyword>
<evidence type="ECO:0000256" key="11">
    <source>
        <dbReference type="SAM" id="Phobius"/>
    </source>
</evidence>
<evidence type="ECO:0000256" key="3">
    <source>
        <dbReference type="ARBA" id="ARBA00022481"/>
    </source>
</evidence>
<comment type="subcellular location">
    <subcellularLocation>
        <location evidence="1">Cell membrane</location>
        <topology evidence="1">Multi-pass membrane protein</topology>
    </subcellularLocation>
</comment>
<keyword evidence="5 11" id="KW-0812">Transmembrane</keyword>
<feature type="domain" description="HAMP" evidence="13">
    <location>
        <begin position="306"/>
        <end position="358"/>
    </location>
</feature>
<dbReference type="InterPro" id="IPR004089">
    <property type="entry name" value="MCPsignal_dom"/>
</dbReference>
<keyword evidence="6 11" id="KW-1133">Transmembrane helix</keyword>
<evidence type="ECO:0000313" key="15">
    <source>
        <dbReference type="Proteomes" id="UP000031967"/>
    </source>
</evidence>
<comment type="similarity">
    <text evidence="9">Belongs to the methyl-accepting chemotaxis (MCP) protein family.</text>
</comment>
<dbReference type="CDD" id="cd06225">
    <property type="entry name" value="HAMP"/>
    <property type="match status" value="1"/>
</dbReference>
<evidence type="ECO:0000256" key="2">
    <source>
        <dbReference type="ARBA" id="ARBA00022475"/>
    </source>
</evidence>
<dbReference type="Pfam" id="PF00672">
    <property type="entry name" value="HAMP"/>
    <property type="match status" value="1"/>
</dbReference>
<keyword evidence="2" id="KW-1003">Cell membrane</keyword>
<name>A0ABR5ALV6_9BACL</name>
<evidence type="ECO:0000256" key="8">
    <source>
        <dbReference type="ARBA" id="ARBA00023224"/>
    </source>
</evidence>
<dbReference type="InterPro" id="IPR003660">
    <property type="entry name" value="HAMP_dom"/>
</dbReference>
<dbReference type="SMART" id="SM00304">
    <property type="entry name" value="HAMP"/>
    <property type="match status" value="1"/>
</dbReference>
<dbReference type="SUPFAM" id="SSF103190">
    <property type="entry name" value="Sensory domain-like"/>
    <property type="match status" value="1"/>
</dbReference>
<organism evidence="14 15">
    <name type="scientific">Gordoniibacillus kamchatkensis</name>
    <dbReference type="NCBI Taxonomy" id="1590651"/>
    <lineage>
        <taxon>Bacteria</taxon>
        <taxon>Bacillati</taxon>
        <taxon>Bacillota</taxon>
        <taxon>Bacilli</taxon>
        <taxon>Bacillales</taxon>
        <taxon>Paenibacillaceae</taxon>
        <taxon>Gordoniibacillus</taxon>
    </lineage>
</organism>
<evidence type="ECO:0000313" key="14">
    <source>
        <dbReference type="EMBL" id="KIL42032.1"/>
    </source>
</evidence>
<dbReference type="Gene3D" id="3.30.450.20">
    <property type="entry name" value="PAS domain"/>
    <property type="match status" value="2"/>
</dbReference>
<evidence type="ECO:0000259" key="12">
    <source>
        <dbReference type="PROSITE" id="PS50111"/>
    </source>
</evidence>
<evidence type="ECO:0000256" key="9">
    <source>
        <dbReference type="ARBA" id="ARBA00029447"/>
    </source>
</evidence>
<comment type="caution">
    <text evidence="14">The sequence shown here is derived from an EMBL/GenBank/DDBJ whole genome shotgun (WGS) entry which is preliminary data.</text>
</comment>
<dbReference type="SMART" id="SM00283">
    <property type="entry name" value="MA"/>
    <property type="match status" value="1"/>
</dbReference>
<evidence type="ECO:0000256" key="7">
    <source>
        <dbReference type="ARBA" id="ARBA00023136"/>
    </source>
</evidence>
<reference evidence="14 15" key="1">
    <citation type="submission" date="2014-12" db="EMBL/GenBank/DDBJ databases">
        <title>Draft genome sequence of Paenibacillus kamchatkensis strain B-2647.</title>
        <authorList>
            <person name="Karlyshev A.V."/>
            <person name="Kudryashova E.B."/>
        </authorList>
    </citation>
    <scope>NUCLEOTIDE SEQUENCE [LARGE SCALE GENOMIC DNA]</scope>
    <source>
        <strain evidence="14 15">VKM B-2647</strain>
    </source>
</reference>
<dbReference type="PROSITE" id="PS50111">
    <property type="entry name" value="CHEMOTAXIS_TRANSDUC_2"/>
    <property type="match status" value="1"/>
</dbReference>
<dbReference type="Proteomes" id="UP000031967">
    <property type="component" value="Unassembled WGS sequence"/>
</dbReference>
<dbReference type="PROSITE" id="PS50885">
    <property type="entry name" value="HAMP"/>
    <property type="match status" value="1"/>
</dbReference>
<dbReference type="SUPFAM" id="SSF58104">
    <property type="entry name" value="Methyl-accepting chemotaxis protein (MCP) signaling domain"/>
    <property type="match status" value="1"/>
</dbReference>
<dbReference type="CDD" id="cd12912">
    <property type="entry name" value="PDC2_MCP_like"/>
    <property type="match status" value="1"/>
</dbReference>
<evidence type="ECO:0000256" key="5">
    <source>
        <dbReference type="ARBA" id="ARBA00022692"/>
    </source>
</evidence>
<proteinExistence type="inferred from homology"/>
<keyword evidence="4" id="KW-0145">Chemotaxis</keyword>
<dbReference type="Pfam" id="PF00015">
    <property type="entry name" value="MCPsignal"/>
    <property type="match status" value="1"/>
</dbReference>
<dbReference type="InterPro" id="IPR033479">
    <property type="entry name" value="dCache_1"/>
</dbReference>
<accession>A0ABR5ALV6</accession>
<dbReference type="Pfam" id="PF02743">
    <property type="entry name" value="dCache_1"/>
    <property type="match status" value="1"/>
</dbReference>
<evidence type="ECO:0000259" key="13">
    <source>
        <dbReference type="PROSITE" id="PS50885"/>
    </source>
</evidence>
<evidence type="ECO:0000256" key="4">
    <source>
        <dbReference type="ARBA" id="ARBA00022500"/>
    </source>
</evidence>
<dbReference type="Gene3D" id="1.10.287.950">
    <property type="entry name" value="Methyl-accepting chemotaxis protein"/>
    <property type="match status" value="1"/>
</dbReference>
<dbReference type="Gene3D" id="6.10.340.10">
    <property type="match status" value="1"/>
</dbReference>
<protein>
    <submittedName>
        <fullName evidence="14">Chemotaxis protein</fullName>
    </submittedName>
</protein>
<dbReference type="PANTHER" id="PTHR32089:SF114">
    <property type="entry name" value="METHYL-ACCEPTING CHEMOTAXIS PROTEIN MCPB"/>
    <property type="match status" value="1"/>
</dbReference>
<evidence type="ECO:0000256" key="6">
    <source>
        <dbReference type="ARBA" id="ARBA00022989"/>
    </source>
</evidence>